<protein>
    <submittedName>
        <fullName evidence="2">Uncharacterized protein</fullName>
    </submittedName>
</protein>
<feature type="region of interest" description="Disordered" evidence="1">
    <location>
        <begin position="194"/>
        <end position="220"/>
    </location>
</feature>
<proteinExistence type="predicted"/>
<accession>A0A3B5YSJ8</accession>
<dbReference type="Proteomes" id="UP000019116">
    <property type="component" value="Chromosome 1B"/>
</dbReference>
<feature type="region of interest" description="Disordered" evidence="1">
    <location>
        <begin position="72"/>
        <end position="92"/>
    </location>
</feature>
<feature type="compositionally biased region" description="Basic and acidic residues" evidence="1">
    <location>
        <begin position="199"/>
        <end position="209"/>
    </location>
</feature>
<dbReference type="OrthoDB" id="720960at2759"/>
<sequence length="233" mass="25200">MTENSSLEEARPAIRSKIDAMDVESVFGPIELDVPLHMCDLSGAVLDGVFSGDIDHGLGDLHNLTVDDYSISSSTSDSPIISPRPDSNLPPTAHDLNTLSTYTHEDAPVVDEETSTQLAMASTDVSSTTELFVETIDRMLTRAIQGLDDSTMTEPQRRDILQTVYLMLPSGVVVPRIATVRTDLQKLISLSNEMQGARKGSDNHSEKQADVVNAAESESGLLEDTLKATSKKI</sequence>
<organism evidence="2">
    <name type="scientific">Triticum aestivum</name>
    <name type="common">Wheat</name>
    <dbReference type="NCBI Taxonomy" id="4565"/>
    <lineage>
        <taxon>Eukaryota</taxon>
        <taxon>Viridiplantae</taxon>
        <taxon>Streptophyta</taxon>
        <taxon>Embryophyta</taxon>
        <taxon>Tracheophyta</taxon>
        <taxon>Spermatophyta</taxon>
        <taxon>Magnoliopsida</taxon>
        <taxon>Liliopsida</taxon>
        <taxon>Poales</taxon>
        <taxon>Poaceae</taxon>
        <taxon>BOP clade</taxon>
        <taxon>Pooideae</taxon>
        <taxon>Triticodae</taxon>
        <taxon>Triticeae</taxon>
        <taxon>Triticinae</taxon>
        <taxon>Triticum</taxon>
    </lineage>
</organism>
<evidence type="ECO:0000313" key="3">
    <source>
        <dbReference type="Proteomes" id="UP000019116"/>
    </source>
</evidence>
<dbReference type="Gramene" id="TraesCS1B02G060600.1">
    <property type="protein sequence ID" value="TraesCS1B02G060600.1"/>
    <property type="gene ID" value="TraesCS1B02G060600"/>
</dbReference>
<name>A0A3B5YSJ8_WHEAT</name>
<dbReference type="EnsemblPlants" id="TraesCS1B02G060600.1">
    <property type="protein sequence ID" value="TraesCS1B02G060600.1"/>
    <property type="gene ID" value="TraesCS1B02G060600"/>
</dbReference>
<evidence type="ECO:0000313" key="2">
    <source>
        <dbReference type="EnsemblPlants" id="TraesCS1B02G060600.1"/>
    </source>
</evidence>
<dbReference type="Gramene" id="TraesNOR1B03G00205460.1">
    <property type="protein sequence ID" value="TraesNOR1B03G00205460.1"/>
    <property type="gene ID" value="TraesNOR1B03G00205460"/>
</dbReference>
<keyword evidence="3" id="KW-1185">Reference proteome</keyword>
<evidence type="ECO:0000256" key="1">
    <source>
        <dbReference type="SAM" id="MobiDB-lite"/>
    </source>
</evidence>
<feature type="compositionally biased region" description="Low complexity" evidence="1">
    <location>
        <begin position="72"/>
        <end position="87"/>
    </location>
</feature>
<dbReference type="AlphaFoldDB" id="A0A3B5YSJ8"/>
<reference evidence="2" key="1">
    <citation type="submission" date="2018-08" db="EMBL/GenBank/DDBJ databases">
        <authorList>
            <person name="Rossello M."/>
        </authorList>
    </citation>
    <scope>NUCLEOTIDE SEQUENCE [LARGE SCALE GENOMIC DNA]</scope>
    <source>
        <strain evidence="2">cv. Chinese Spring</strain>
    </source>
</reference>
<dbReference type="Gramene" id="TraesLAC1B03G00206130.1">
    <property type="protein sequence ID" value="TraesLAC1B03G00206130.1"/>
    <property type="gene ID" value="TraesLAC1B03G00206130"/>
</dbReference>
<reference evidence="2" key="2">
    <citation type="submission" date="2018-10" db="UniProtKB">
        <authorList>
            <consortium name="EnsemblPlants"/>
        </authorList>
    </citation>
    <scope>IDENTIFICATION</scope>
</reference>
<dbReference type="Gramene" id="TraesCS1B03G0145200.1">
    <property type="protein sequence ID" value="TraesCS1B03G0145200.1.CDS"/>
    <property type="gene ID" value="TraesCS1B03G0145200"/>
</dbReference>